<gene>
    <name evidence="1" type="ORF">BV25DRAFT_1094136</name>
</gene>
<reference evidence="1" key="1">
    <citation type="submission" date="2021-03" db="EMBL/GenBank/DDBJ databases">
        <authorList>
            <consortium name="DOE Joint Genome Institute"/>
            <person name="Ahrendt S."/>
            <person name="Looney B.P."/>
            <person name="Miyauchi S."/>
            <person name="Morin E."/>
            <person name="Drula E."/>
            <person name="Courty P.E."/>
            <person name="Chicoki N."/>
            <person name="Fauchery L."/>
            <person name="Kohler A."/>
            <person name="Kuo A."/>
            <person name="Labutti K."/>
            <person name="Pangilinan J."/>
            <person name="Lipzen A."/>
            <person name="Riley R."/>
            <person name="Andreopoulos W."/>
            <person name="He G."/>
            <person name="Johnson J."/>
            <person name="Barry K.W."/>
            <person name="Grigoriev I.V."/>
            <person name="Nagy L."/>
            <person name="Hibbett D."/>
            <person name="Henrissat B."/>
            <person name="Matheny P.B."/>
            <person name="Labbe J."/>
            <person name="Martin F."/>
        </authorList>
    </citation>
    <scope>NUCLEOTIDE SEQUENCE</scope>
    <source>
        <strain evidence="1">HHB10654</strain>
    </source>
</reference>
<accession>A0ACB8TG05</accession>
<keyword evidence="2" id="KW-1185">Reference proteome</keyword>
<protein>
    <submittedName>
        <fullName evidence="1">Uncharacterized protein</fullName>
    </submittedName>
</protein>
<dbReference type="EMBL" id="MU277190">
    <property type="protein sequence ID" value="KAI0067363.1"/>
    <property type="molecule type" value="Genomic_DNA"/>
</dbReference>
<name>A0ACB8TG05_9AGAM</name>
<comment type="caution">
    <text evidence="1">The sequence shown here is derived from an EMBL/GenBank/DDBJ whole genome shotgun (WGS) entry which is preliminary data.</text>
</comment>
<reference evidence="1" key="2">
    <citation type="journal article" date="2022" name="New Phytol.">
        <title>Evolutionary transition to the ectomycorrhizal habit in the genomes of a hyperdiverse lineage of mushroom-forming fungi.</title>
        <authorList>
            <person name="Looney B."/>
            <person name="Miyauchi S."/>
            <person name="Morin E."/>
            <person name="Drula E."/>
            <person name="Courty P.E."/>
            <person name="Kohler A."/>
            <person name="Kuo A."/>
            <person name="LaButti K."/>
            <person name="Pangilinan J."/>
            <person name="Lipzen A."/>
            <person name="Riley R."/>
            <person name="Andreopoulos W."/>
            <person name="He G."/>
            <person name="Johnson J."/>
            <person name="Nolan M."/>
            <person name="Tritt A."/>
            <person name="Barry K.W."/>
            <person name="Grigoriev I.V."/>
            <person name="Nagy L.G."/>
            <person name="Hibbett D."/>
            <person name="Henrissat B."/>
            <person name="Matheny P.B."/>
            <person name="Labbe J."/>
            <person name="Martin F.M."/>
        </authorList>
    </citation>
    <scope>NUCLEOTIDE SEQUENCE</scope>
    <source>
        <strain evidence="1">HHB10654</strain>
    </source>
</reference>
<evidence type="ECO:0000313" key="1">
    <source>
        <dbReference type="EMBL" id="KAI0067363.1"/>
    </source>
</evidence>
<organism evidence="1 2">
    <name type="scientific">Artomyces pyxidatus</name>
    <dbReference type="NCBI Taxonomy" id="48021"/>
    <lineage>
        <taxon>Eukaryota</taxon>
        <taxon>Fungi</taxon>
        <taxon>Dikarya</taxon>
        <taxon>Basidiomycota</taxon>
        <taxon>Agaricomycotina</taxon>
        <taxon>Agaricomycetes</taxon>
        <taxon>Russulales</taxon>
        <taxon>Auriscalpiaceae</taxon>
        <taxon>Artomyces</taxon>
    </lineage>
</organism>
<sequence>MPQRYWLTILASHLMCHRGAEHRNLDEQSSSWLALLNRLAEQVADIESKLPTYLSTHPNEDLLNASYRIVCNMSYELHCLLTFLVGQYHPLPVPANYVQQAPYLHPARKFAKHASAVSEHECGDDPYDRSIMENECVRATGAITSTVPCDHLPNTSVNRGDDSADGSLIVVYHLFCLVTLFAVICSLTCYFHLFDNEVRSTSALYARRYRRIENPVHSISLSGWTHIYRDVLVQGTSMVWNNEVYLVL</sequence>
<dbReference type="Proteomes" id="UP000814140">
    <property type="component" value="Unassembled WGS sequence"/>
</dbReference>
<evidence type="ECO:0000313" key="2">
    <source>
        <dbReference type="Proteomes" id="UP000814140"/>
    </source>
</evidence>
<proteinExistence type="predicted"/>